<evidence type="ECO:0000313" key="2">
    <source>
        <dbReference type="Proteomes" id="UP000017142"/>
    </source>
</evidence>
<name>A0AAV3K5U0_9GAMM</name>
<accession>A0AAV3K5U0</accession>
<dbReference type="Proteomes" id="UP000017142">
    <property type="component" value="Unassembled WGS sequence"/>
</dbReference>
<gene>
    <name evidence="1" type="ORF">A544_2798</name>
</gene>
<protein>
    <recommendedName>
        <fullName evidence="3">Transposase</fullName>
    </recommendedName>
</protein>
<dbReference type="AlphaFoldDB" id="A0AAV3K5U0"/>
<proteinExistence type="predicted"/>
<evidence type="ECO:0000313" key="1">
    <source>
        <dbReference type="EMBL" id="ERO56252.1"/>
    </source>
</evidence>
<reference evidence="2" key="1">
    <citation type="journal article" date="2013" name="Diversity">
        <title>Genome Sequence of Dickeya solani, a New soft Rot Pathogen of Potato, Suggests its Emergence May Be Related to a Novel Combination of Non-Ribosomal Peptide/Polyketide Synthetase Clusters.</title>
        <authorList>
            <person name="Garlant L."/>
            <person name="Koskinen P."/>
            <person name="Rouhiainen L."/>
            <person name="Laine P."/>
            <person name="Paulin L."/>
            <person name="Auvinen P."/>
            <person name="Holm L."/>
            <person name="Pirhonen M."/>
        </authorList>
    </citation>
    <scope>NUCLEOTIDE SEQUENCE [LARGE SCALE GENOMIC DNA]</scope>
    <source>
        <strain evidence="2">D s0432-1</strain>
    </source>
</reference>
<dbReference type="EMBL" id="AMWE01000004">
    <property type="protein sequence ID" value="ERO56252.1"/>
    <property type="molecule type" value="Genomic_DNA"/>
</dbReference>
<evidence type="ECO:0008006" key="3">
    <source>
        <dbReference type="Google" id="ProtNLM"/>
    </source>
</evidence>
<sequence length="49" mass="6055">MTIRPERKIAMRWKKSIEFGCFERLSIKKRQHLLAFLLLYYRDQAIWVA</sequence>
<comment type="caution">
    <text evidence="1">The sequence shown here is derived from an EMBL/GenBank/DDBJ whole genome shotgun (WGS) entry which is preliminary data.</text>
</comment>
<organism evidence="1 2">
    <name type="scientific">Dickeya solani D s0432-1</name>
    <dbReference type="NCBI Taxonomy" id="1231725"/>
    <lineage>
        <taxon>Bacteria</taxon>
        <taxon>Pseudomonadati</taxon>
        <taxon>Pseudomonadota</taxon>
        <taxon>Gammaproteobacteria</taxon>
        <taxon>Enterobacterales</taxon>
        <taxon>Pectobacteriaceae</taxon>
        <taxon>Dickeya</taxon>
    </lineage>
</organism>